<accession>A0A847CYM5</accession>
<gene>
    <name evidence="1" type="ORF">GX656_00345</name>
</gene>
<reference evidence="1 2" key="1">
    <citation type="journal article" date="2020" name="Biotechnol. Biofuels">
        <title>New insights from the biogas microbiome by comprehensive genome-resolved metagenomics of nearly 1600 species originating from multiple anaerobic digesters.</title>
        <authorList>
            <person name="Campanaro S."/>
            <person name="Treu L."/>
            <person name="Rodriguez-R L.M."/>
            <person name="Kovalovszki A."/>
            <person name="Ziels R.M."/>
            <person name="Maus I."/>
            <person name="Zhu X."/>
            <person name="Kougias P.G."/>
            <person name="Basile A."/>
            <person name="Luo G."/>
            <person name="Schluter A."/>
            <person name="Konstantinidis K.T."/>
            <person name="Angelidaki I."/>
        </authorList>
    </citation>
    <scope>NUCLEOTIDE SEQUENCE [LARGE SCALE GENOMIC DNA]</scope>
    <source>
        <strain evidence="1">AS06rmzACSIP_65</strain>
    </source>
</reference>
<dbReference type="AlphaFoldDB" id="A0A847CYM5"/>
<proteinExistence type="predicted"/>
<dbReference type="Proteomes" id="UP000545876">
    <property type="component" value="Unassembled WGS sequence"/>
</dbReference>
<name>A0A847CYM5_9BACT</name>
<sequence>MGDGQKIEFEKLEAKFFIIENAQLVTHDLDLTSNLCTQPYFNHKNGCPNFGVRDDCPPNVKHISEEFEMDSINILLLEFPLNEYFLQRKKIHPDWTNRALINPRHWQNHLRASMNNEWENLKEEYPNYEMIRNPEGQGVNVEETLKLVGIEMDWSDMGEEGEIISVAQRIYRVALIGKRI</sequence>
<protein>
    <submittedName>
        <fullName evidence="1">Uncharacterized protein</fullName>
    </submittedName>
</protein>
<evidence type="ECO:0000313" key="1">
    <source>
        <dbReference type="EMBL" id="NLD25078.1"/>
    </source>
</evidence>
<dbReference type="EMBL" id="JAAZBX010000001">
    <property type="protein sequence ID" value="NLD25078.1"/>
    <property type="molecule type" value="Genomic_DNA"/>
</dbReference>
<organism evidence="1 2">
    <name type="scientific">Candidatus Dojkabacteria bacterium</name>
    <dbReference type="NCBI Taxonomy" id="2099670"/>
    <lineage>
        <taxon>Bacteria</taxon>
        <taxon>Candidatus Dojkabacteria</taxon>
    </lineage>
</organism>
<evidence type="ECO:0000313" key="2">
    <source>
        <dbReference type="Proteomes" id="UP000545876"/>
    </source>
</evidence>
<comment type="caution">
    <text evidence="1">The sequence shown here is derived from an EMBL/GenBank/DDBJ whole genome shotgun (WGS) entry which is preliminary data.</text>
</comment>